<accession>A0A8H7QFM2</accession>
<dbReference type="Pfam" id="PF13650">
    <property type="entry name" value="Asp_protease_2"/>
    <property type="match status" value="1"/>
</dbReference>
<reference evidence="5" key="1">
    <citation type="submission" date="2020-12" db="EMBL/GenBank/DDBJ databases">
        <title>Metabolic potential, ecology and presence of endohyphal bacteria is reflected in genomic diversity of Mucoromycotina.</title>
        <authorList>
            <person name="Muszewska A."/>
            <person name="Okrasinska A."/>
            <person name="Steczkiewicz K."/>
            <person name="Drgas O."/>
            <person name="Orlowska M."/>
            <person name="Perlinska-Lenart U."/>
            <person name="Aleksandrzak-Piekarczyk T."/>
            <person name="Szatraj K."/>
            <person name="Zielenkiewicz U."/>
            <person name="Pilsyk S."/>
            <person name="Malc E."/>
            <person name="Mieczkowski P."/>
            <person name="Kruszewska J.S."/>
            <person name="Biernat P."/>
            <person name="Pawlowska J."/>
        </authorList>
    </citation>
    <scope>NUCLEOTIDE SEQUENCE</scope>
    <source>
        <strain evidence="5">WA0000017839</strain>
    </source>
</reference>
<evidence type="ECO:0000313" key="6">
    <source>
        <dbReference type="Proteomes" id="UP000603453"/>
    </source>
</evidence>
<feature type="compositionally biased region" description="Basic and acidic residues" evidence="3">
    <location>
        <begin position="370"/>
        <end position="390"/>
    </location>
</feature>
<dbReference type="PANTHER" id="PTHR35046">
    <property type="entry name" value="ZINC KNUCKLE (CCHC-TYPE) FAMILY PROTEIN"/>
    <property type="match status" value="1"/>
</dbReference>
<keyword evidence="1" id="KW-0645">Protease</keyword>
<dbReference type="Proteomes" id="UP000603453">
    <property type="component" value="Unassembled WGS sequence"/>
</dbReference>
<dbReference type="Gene3D" id="2.40.70.10">
    <property type="entry name" value="Acid Proteases"/>
    <property type="match status" value="1"/>
</dbReference>
<sequence length="644" mass="74747">MNPERQSVEDKKEYTNEEKQRFEIEERVQAALPENLVASYKSNRTIPFLPSEQRIPSTQKREEHWSHHAKKLVATLTGKSEAMSKNPDMAEMANTMADAFKRAIASQKPSGERIRQPECYHGERSAMILDGWLRSVERYTEYYEFTAEKTMLYAVNLLRGRADVWWQHMERKASYPSAWKPFKEAIIEEFRPAHTLRSARDRLANLSQTRTVLEYVDEFRNIQLEIPSMTNEEAQDRFVRGLQQEVRLHVITLTPTDVDEAMQMAQTYESSRQLGHPQVYYHQPQQYQYQPQPQQYQQQFHYQPQPYQYQSQYRMQEPVPMEIDAIDSRRRFQQRKPAYNRSEVICHWCNKAGHMQRQCRQRLAAIKQLDEENRKKQGFREAQPMEEKSSPEASKNNEISYTAINKETCDSYSYVSNEPELLNTPTSLKEMTEPHLMADQTFLEGLYAAVDTDLPLYPAMLDDKLISVLIDSGASANYVSPQIAQSAQNLVSISGRPVETAGGHTLSIDQKATLSLSLSGYTDTIDAYVFPTKFDLILGRTWLQQARPIPDWQTDTWYLHRNGVEFVLQPQCPRKVKPQLNYLVSAKQVQKLVGKEEAACFLLHIKSKLNTNNDDSQWNDLVKEFSDVFQDGLPGLPPDREVQH</sequence>
<keyword evidence="2" id="KW-0479">Metal-binding</keyword>
<gene>
    <name evidence="5" type="ORF">INT47_010345</name>
</gene>
<organism evidence="5 6">
    <name type="scientific">Mucor saturninus</name>
    <dbReference type="NCBI Taxonomy" id="64648"/>
    <lineage>
        <taxon>Eukaryota</taxon>
        <taxon>Fungi</taxon>
        <taxon>Fungi incertae sedis</taxon>
        <taxon>Mucoromycota</taxon>
        <taxon>Mucoromycotina</taxon>
        <taxon>Mucoromycetes</taxon>
        <taxon>Mucorales</taxon>
        <taxon>Mucorineae</taxon>
        <taxon>Mucoraceae</taxon>
        <taxon>Mucor</taxon>
    </lineage>
</organism>
<feature type="region of interest" description="Disordered" evidence="3">
    <location>
        <begin position="370"/>
        <end position="398"/>
    </location>
</feature>
<keyword evidence="1" id="KW-0378">Hydrolase</keyword>
<keyword evidence="6" id="KW-1185">Reference proteome</keyword>
<dbReference type="InterPro" id="IPR001969">
    <property type="entry name" value="Aspartic_peptidase_AS"/>
</dbReference>
<proteinExistence type="predicted"/>
<dbReference type="GO" id="GO:0004190">
    <property type="term" value="F:aspartic-type endopeptidase activity"/>
    <property type="evidence" value="ECO:0007669"/>
    <property type="project" value="UniProtKB-KW"/>
</dbReference>
<dbReference type="PROSITE" id="PS00141">
    <property type="entry name" value="ASP_PROTEASE"/>
    <property type="match status" value="1"/>
</dbReference>
<comment type="caution">
    <text evidence="5">The sequence shown here is derived from an EMBL/GenBank/DDBJ whole genome shotgun (WGS) entry which is preliminary data.</text>
</comment>
<feature type="non-terminal residue" evidence="5">
    <location>
        <position position="644"/>
    </location>
</feature>
<dbReference type="GO" id="GO:0003676">
    <property type="term" value="F:nucleic acid binding"/>
    <property type="evidence" value="ECO:0007669"/>
    <property type="project" value="InterPro"/>
</dbReference>
<dbReference type="PANTHER" id="PTHR35046:SF21">
    <property type="entry name" value="RETROTRANSPOSON GAG DOMAIN-CONTAINING PROTEIN-RELATED"/>
    <property type="match status" value="1"/>
</dbReference>
<protein>
    <recommendedName>
        <fullName evidence="4">CCHC-type domain-containing protein</fullName>
    </recommendedName>
</protein>
<keyword evidence="2" id="KW-0862">Zinc</keyword>
<feature type="domain" description="CCHC-type" evidence="4">
    <location>
        <begin position="346"/>
        <end position="361"/>
    </location>
</feature>
<dbReference type="SUPFAM" id="SSF50630">
    <property type="entry name" value="Acid proteases"/>
    <property type="match status" value="1"/>
</dbReference>
<keyword evidence="2" id="KW-0863">Zinc-finger</keyword>
<dbReference type="EMBL" id="JAEPRD010000558">
    <property type="protein sequence ID" value="KAG2190798.1"/>
    <property type="molecule type" value="Genomic_DNA"/>
</dbReference>
<dbReference type="SUPFAM" id="SSF57756">
    <property type="entry name" value="Retrovirus zinc finger-like domains"/>
    <property type="match status" value="1"/>
</dbReference>
<dbReference type="InterPro" id="IPR005162">
    <property type="entry name" value="Retrotrans_gag_dom"/>
</dbReference>
<evidence type="ECO:0000256" key="1">
    <source>
        <dbReference type="ARBA" id="ARBA00022750"/>
    </source>
</evidence>
<dbReference type="InterPro" id="IPR036875">
    <property type="entry name" value="Znf_CCHC_sf"/>
</dbReference>
<evidence type="ECO:0000256" key="2">
    <source>
        <dbReference type="PROSITE-ProRule" id="PRU00047"/>
    </source>
</evidence>
<evidence type="ECO:0000259" key="4">
    <source>
        <dbReference type="PROSITE" id="PS50158"/>
    </source>
</evidence>
<dbReference type="InterPro" id="IPR001878">
    <property type="entry name" value="Znf_CCHC"/>
</dbReference>
<dbReference type="Pfam" id="PF03732">
    <property type="entry name" value="Retrotrans_gag"/>
    <property type="match status" value="1"/>
</dbReference>
<name>A0A8H7QFM2_9FUNG</name>
<dbReference type="InterPro" id="IPR021109">
    <property type="entry name" value="Peptidase_aspartic_dom_sf"/>
</dbReference>
<feature type="region of interest" description="Disordered" evidence="3">
    <location>
        <begin position="1"/>
        <end position="21"/>
    </location>
</feature>
<keyword evidence="1" id="KW-0064">Aspartyl protease</keyword>
<dbReference type="PROSITE" id="PS50158">
    <property type="entry name" value="ZF_CCHC"/>
    <property type="match status" value="1"/>
</dbReference>
<dbReference type="GO" id="GO:0008270">
    <property type="term" value="F:zinc ion binding"/>
    <property type="evidence" value="ECO:0007669"/>
    <property type="project" value="UniProtKB-KW"/>
</dbReference>
<dbReference type="AlphaFoldDB" id="A0A8H7QFM2"/>
<evidence type="ECO:0000313" key="5">
    <source>
        <dbReference type="EMBL" id="KAG2190798.1"/>
    </source>
</evidence>
<evidence type="ECO:0000256" key="3">
    <source>
        <dbReference type="SAM" id="MobiDB-lite"/>
    </source>
</evidence>
<dbReference type="OrthoDB" id="2290219at2759"/>
<dbReference type="CDD" id="cd00303">
    <property type="entry name" value="retropepsin_like"/>
    <property type="match status" value="1"/>
</dbReference>
<dbReference type="GO" id="GO:0006508">
    <property type="term" value="P:proteolysis"/>
    <property type="evidence" value="ECO:0007669"/>
    <property type="project" value="InterPro"/>
</dbReference>